<feature type="transmembrane region" description="Helical" evidence="1">
    <location>
        <begin position="150"/>
        <end position="173"/>
    </location>
</feature>
<dbReference type="InterPro" id="IPR035965">
    <property type="entry name" value="PAS-like_dom_sf"/>
</dbReference>
<organism evidence="5 6">
    <name type="scientific">Variovorax boronicumulans</name>
    <dbReference type="NCBI Taxonomy" id="436515"/>
    <lineage>
        <taxon>Bacteria</taxon>
        <taxon>Pseudomonadati</taxon>
        <taxon>Pseudomonadota</taxon>
        <taxon>Betaproteobacteria</taxon>
        <taxon>Burkholderiales</taxon>
        <taxon>Comamonadaceae</taxon>
        <taxon>Variovorax</taxon>
    </lineage>
</organism>
<comment type="caution">
    <text evidence="5">The sequence shown here is derived from an EMBL/GenBank/DDBJ whole genome shotgun (WGS) entry which is preliminary data.</text>
</comment>
<dbReference type="FunFam" id="3.30.70.270:FF:000001">
    <property type="entry name" value="Diguanylate cyclase domain protein"/>
    <property type="match status" value="1"/>
</dbReference>
<feature type="transmembrane region" description="Helical" evidence="1">
    <location>
        <begin position="121"/>
        <end position="138"/>
    </location>
</feature>
<feature type="domain" description="PAS" evidence="2">
    <location>
        <begin position="1035"/>
        <end position="1105"/>
    </location>
</feature>
<accession>A0AAW8D7A5</accession>
<dbReference type="Proteomes" id="UP001242045">
    <property type="component" value="Unassembled WGS sequence"/>
</dbReference>
<feature type="transmembrane region" description="Helical" evidence="1">
    <location>
        <begin position="185"/>
        <end position="204"/>
    </location>
</feature>
<dbReference type="InterPro" id="IPR001610">
    <property type="entry name" value="PAC"/>
</dbReference>
<dbReference type="InterPro" id="IPR000160">
    <property type="entry name" value="GGDEF_dom"/>
</dbReference>
<dbReference type="InterPro" id="IPR000700">
    <property type="entry name" value="PAS-assoc_C"/>
</dbReference>
<feature type="domain" description="PAS" evidence="2">
    <location>
        <begin position="783"/>
        <end position="837"/>
    </location>
</feature>
<dbReference type="SMART" id="SM00086">
    <property type="entry name" value="PAC"/>
    <property type="match status" value="4"/>
</dbReference>
<dbReference type="CDD" id="cd01949">
    <property type="entry name" value="GGDEF"/>
    <property type="match status" value="1"/>
</dbReference>
<dbReference type="CDD" id="cd00130">
    <property type="entry name" value="PAS"/>
    <property type="match status" value="3"/>
</dbReference>
<dbReference type="SUPFAM" id="SSF55785">
    <property type="entry name" value="PYP-like sensor domain (PAS domain)"/>
    <property type="match status" value="5"/>
</dbReference>
<dbReference type="SUPFAM" id="SSF55073">
    <property type="entry name" value="Nucleotide cyclase"/>
    <property type="match status" value="1"/>
</dbReference>
<evidence type="ECO:0000256" key="1">
    <source>
        <dbReference type="SAM" id="Phobius"/>
    </source>
</evidence>
<evidence type="ECO:0000259" key="4">
    <source>
        <dbReference type="PROSITE" id="PS50887"/>
    </source>
</evidence>
<dbReference type="EMBL" id="JAUSRD010000025">
    <property type="protein sequence ID" value="MDP9897231.1"/>
    <property type="molecule type" value="Genomic_DNA"/>
</dbReference>
<dbReference type="Pfam" id="PF00990">
    <property type="entry name" value="GGDEF"/>
    <property type="match status" value="1"/>
</dbReference>
<feature type="transmembrane region" description="Helical" evidence="1">
    <location>
        <begin position="225"/>
        <end position="245"/>
    </location>
</feature>
<dbReference type="Gene3D" id="3.30.70.270">
    <property type="match status" value="1"/>
</dbReference>
<keyword evidence="1" id="KW-1133">Transmembrane helix</keyword>
<dbReference type="PANTHER" id="PTHR44757">
    <property type="entry name" value="DIGUANYLATE CYCLASE DGCP"/>
    <property type="match status" value="1"/>
</dbReference>
<evidence type="ECO:0000313" key="5">
    <source>
        <dbReference type="EMBL" id="MDP9897231.1"/>
    </source>
</evidence>
<dbReference type="RefSeq" id="WP_307687211.1">
    <property type="nucleotide sequence ID" value="NZ_JAUSRD010000025.1"/>
</dbReference>
<dbReference type="Pfam" id="PF08448">
    <property type="entry name" value="PAS_4"/>
    <property type="match status" value="4"/>
</dbReference>
<gene>
    <name evidence="5" type="ORF">J2W31_006373</name>
</gene>
<feature type="transmembrane region" description="Helical" evidence="1">
    <location>
        <begin position="44"/>
        <end position="64"/>
    </location>
</feature>
<dbReference type="SMART" id="SM00091">
    <property type="entry name" value="PAS"/>
    <property type="match status" value="5"/>
</dbReference>
<dbReference type="SMART" id="SM00267">
    <property type="entry name" value="GGDEF"/>
    <property type="match status" value="1"/>
</dbReference>
<dbReference type="PROSITE" id="PS50887">
    <property type="entry name" value="GGDEF"/>
    <property type="match status" value="1"/>
</dbReference>
<dbReference type="NCBIfam" id="TIGR00229">
    <property type="entry name" value="sensory_box"/>
    <property type="match status" value="4"/>
</dbReference>
<evidence type="ECO:0000259" key="3">
    <source>
        <dbReference type="PROSITE" id="PS50113"/>
    </source>
</evidence>
<evidence type="ECO:0000259" key="2">
    <source>
        <dbReference type="PROSITE" id="PS50112"/>
    </source>
</evidence>
<dbReference type="InterPro" id="IPR029787">
    <property type="entry name" value="Nucleotide_cyclase"/>
</dbReference>
<dbReference type="GO" id="GO:0003824">
    <property type="term" value="F:catalytic activity"/>
    <property type="evidence" value="ECO:0007669"/>
    <property type="project" value="UniProtKB-ARBA"/>
</dbReference>
<dbReference type="NCBIfam" id="TIGR00254">
    <property type="entry name" value="GGDEF"/>
    <property type="match status" value="1"/>
</dbReference>
<dbReference type="InterPro" id="IPR043128">
    <property type="entry name" value="Rev_trsase/Diguanyl_cyclase"/>
</dbReference>
<feature type="domain" description="GGDEF" evidence="4">
    <location>
        <begin position="1191"/>
        <end position="1324"/>
    </location>
</feature>
<feature type="transmembrane region" description="Helical" evidence="1">
    <location>
        <begin position="71"/>
        <end position="92"/>
    </location>
</feature>
<feature type="domain" description="PAC" evidence="3">
    <location>
        <begin position="982"/>
        <end position="1034"/>
    </location>
</feature>
<dbReference type="PROSITE" id="PS50112">
    <property type="entry name" value="PAS"/>
    <property type="match status" value="3"/>
</dbReference>
<dbReference type="Pfam" id="PF12860">
    <property type="entry name" value="PAS_7"/>
    <property type="match status" value="1"/>
</dbReference>
<protein>
    <submittedName>
        <fullName evidence="5">Diguanylate cyclase (GGDEF)-like protein/PAS domain S-box-containing protein</fullName>
    </submittedName>
</protein>
<feature type="transmembrane region" description="Helical" evidence="1">
    <location>
        <begin position="12"/>
        <end position="29"/>
    </location>
</feature>
<dbReference type="Gene3D" id="3.30.450.20">
    <property type="entry name" value="PAS domain"/>
    <property type="match status" value="5"/>
</dbReference>
<reference evidence="5" key="1">
    <citation type="submission" date="2023-07" db="EMBL/GenBank/DDBJ databases">
        <title>Sorghum-associated microbial communities from plants grown in Nebraska, USA.</title>
        <authorList>
            <person name="Schachtman D."/>
        </authorList>
    </citation>
    <scope>NUCLEOTIDE SEQUENCE</scope>
    <source>
        <strain evidence="5">DS3754</strain>
    </source>
</reference>
<proteinExistence type="predicted"/>
<feature type="domain" description="PAS" evidence="2">
    <location>
        <begin position="529"/>
        <end position="599"/>
    </location>
</feature>
<sequence>MQKPALSAPQVAGILVGLLGVATATRWIFQVDAIGRLIPGSEQVGIVNPLLFIAVGICFFNATLPQKSGGWLTRLSAICIAALIALPLAYLFESASGIGLGVDFVRAGTIPTATNPHPGRLSPNASLAFLLTGVAFWLHGRRPTRVGELIFLTLVLAVSIIGLGGLVGYLVGLETLYQVASVNRMLPLTAVGISVVGGGLWMLHEGSQAFDRKALDKSERRIKRRSLAVIIFVALAGGVAGFAVMRDTFEQSISQNMLLTATTNATSLGHALDASLWFPRTVVTRPTVREVLEKLGKAPGDAAAKDALQKAADSFLTADLTGLEIFDANGMRLVQAGVMVRAQAQIVQRLANAGQTAVLAWKDGYVLLTENDVLVDGRTMGRVFTEQRMPLFDSLLADVRASSDTSDVAICGRDNDSLICAPNRFRPSGFELPMFNAAGGAALPVARALLGERGVQFLKDRRGVNILSAFTPVRNFGLGLAIRTDVDTLYAPLRARLKLLALALVGIVALAVYAQHSQVRPVLKQLVASEQRVKAILEDQSELVSLATPDGELTYVNPAYARHFGLTPAAMTGANLFDYVEPEDRVAVRQVVAQVLSTGTTVTSENRMTAANGTQRWVAWTHSLQRDRSGEPMLHSVGRDVTERKQTELALRASQELLTEKSALLEATLERMEQGVMMVNAARVVEVCNRRAVELLDLPKDLMASKPTFEAVLAYQWATDEFVHTPQDVQEFVRQGGILDRPHSYDRKRPDGRAIEIHSVPIEGGGVLRTYTDVTERKLAESAMRALTAIFDATTDYVVQLDMKGRITYMNPAARHRTGVALDASLEHRTLEDFNPPHTLDRFISEVWPAAVATGVWVGESVVWDAARREFPVSHIVIAHRDKEGKVEYFSALMRDISAAKAAEQALRDSEHRLRMVTDHLPVLISYLDRDLRFRFLNQTYQEWFGEEAAPQIGTSVREFYGEQAWVQIEPRLRAALAGQDVAYDREMVRPDGGLRHVQVTVVPDRDEQDTVVGLYTLIHDVTSYREAQRALQESEARLRTVTDVLPMRVAYIDSDERYRFNNLAYERGFGRSRQEIHGQTVRALLGDAAYTSVEPHIRSALRGEAVTFLSEIASGDSHVYYEAQYIPQLAADGSTVLGFHAVVSDITRQKIEERRLTELARVDPLTGVINRAGFELRVAEAIERCRATGALMALMYLDIDRFKQINDRFGHNAGDALLRAFSGRLSQTLRSSDTVARLGGDEFTVIMEGLPRPEIASVVAAKIVEAMSTPFLIDQQTFDVTASIGIAFYRGGATTVEGLVRQADAMLYQAKGAGRNNVQVALQLVEDGNV</sequence>
<keyword evidence="1" id="KW-0812">Transmembrane</keyword>
<dbReference type="InterPro" id="IPR000014">
    <property type="entry name" value="PAS"/>
</dbReference>
<dbReference type="InterPro" id="IPR013656">
    <property type="entry name" value="PAS_4"/>
</dbReference>
<dbReference type="PANTHER" id="PTHR44757:SF2">
    <property type="entry name" value="BIOFILM ARCHITECTURE MAINTENANCE PROTEIN MBAA"/>
    <property type="match status" value="1"/>
</dbReference>
<evidence type="ECO:0000313" key="6">
    <source>
        <dbReference type="Proteomes" id="UP001242045"/>
    </source>
</evidence>
<keyword evidence="1" id="KW-0472">Membrane</keyword>
<name>A0AAW8D7A5_9BURK</name>
<dbReference type="InterPro" id="IPR052155">
    <property type="entry name" value="Biofilm_reg_signaling"/>
</dbReference>
<dbReference type="PROSITE" id="PS50113">
    <property type="entry name" value="PAC"/>
    <property type="match status" value="2"/>
</dbReference>
<feature type="domain" description="PAC" evidence="3">
    <location>
        <begin position="602"/>
        <end position="653"/>
    </location>
</feature>